<dbReference type="OrthoDB" id="5794026at2759"/>
<dbReference type="OMA" id="YWANISP"/>
<dbReference type="InterPro" id="IPR000719">
    <property type="entry name" value="Prot_kinase_dom"/>
</dbReference>
<keyword evidence="5 7" id="KW-0067">ATP-binding</keyword>
<dbReference type="KEGG" id="sre:PTSG_03159"/>
<evidence type="ECO:0000259" key="12">
    <source>
        <dbReference type="PROSITE" id="PS50011"/>
    </source>
</evidence>
<evidence type="ECO:0000256" key="6">
    <source>
        <dbReference type="PIRSR" id="PIRSR630616-1"/>
    </source>
</evidence>
<evidence type="ECO:0000313" key="13">
    <source>
        <dbReference type="EMBL" id="EGD82510.1"/>
    </source>
</evidence>
<dbReference type="InParanoid" id="F2U4E4"/>
<evidence type="ECO:0000256" key="10">
    <source>
        <dbReference type="RuleBase" id="RU000304"/>
    </source>
</evidence>
<dbReference type="SMART" id="SM00220">
    <property type="entry name" value="S_TKc"/>
    <property type="match status" value="1"/>
</dbReference>
<evidence type="ECO:0000256" key="5">
    <source>
        <dbReference type="ARBA" id="ARBA00022840"/>
    </source>
</evidence>
<dbReference type="GeneID" id="16076333"/>
<feature type="compositionally biased region" description="Low complexity" evidence="11">
    <location>
        <begin position="463"/>
        <end position="477"/>
    </location>
</feature>
<feature type="region of interest" description="Disordered" evidence="11">
    <location>
        <begin position="41"/>
        <end position="66"/>
    </location>
</feature>
<evidence type="ECO:0000256" key="7">
    <source>
        <dbReference type="PIRSR" id="PIRSR630616-2"/>
    </source>
</evidence>
<dbReference type="AlphaFoldDB" id="F2U4E4"/>
<feature type="domain" description="Protein kinase" evidence="12">
    <location>
        <begin position="94"/>
        <end position="372"/>
    </location>
</feature>
<dbReference type="Proteomes" id="UP000007799">
    <property type="component" value="Unassembled WGS sequence"/>
</dbReference>
<evidence type="ECO:0000313" key="14">
    <source>
        <dbReference type="Proteomes" id="UP000007799"/>
    </source>
</evidence>
<keyword evidence="2" id="KW-0808">Transferase</keyword>
<accession>F2U4E4</accession>
<feature type="binding site" evidence="7">
    <location>
        <position position="243"/>
    </location>
    <ligand>
        <name>ATP</name>
        <dbReference type="ChEBI" id="CHEBI:30616"/>
    </ligand>
</feature>
<keyword evidence="1 10" id="KW-0723">Serine/threonine-protein kinase</keyword>
<name>F2U4E4_SALR5</name>
<dbReference type="InterPro" id="IPR030616">
    <property type="entry name" value="Aur-like"/>
</dbReference>
<keyword evidence="3 7" id="KW-0547">Nucleotide-binding</keyword>
<dbReference type="EMBL" id="GL832961">
    <property type="protein sequence ID" value="EGD82510.1"/>
    <property type="molecule type" value="Genomic_DNA"/>
</dbReference>
<reference evidence="13" key="1">
    <citation type="submission" date="2009-08" db="EMBL/GenBank/DDBJ databases">
        <title>Annotation of Salpingoeca rosetta.</title>
        <authorList>
            <consortium name="The Broad Institute Genome Sequencing Platform"/>
            <person name="Russ C."/>
            <person name="Cuomo C."/>
            <person name="Burger G."/>
            <person name="Gray M.W."/>
            <person name="Holland P.W.H."/>
            <person name="King N."/>
            <person name="Lang F.B.F."/>
            <person name="Roger A.J."/>
            <person name="Ruiz-Trillo I."/>
            <person name="Young S.K."/>
            <person name="Zeng Q."/>
            <person name="Gargeya S."/>
            <person name="Alvarado L."/>
            <person name="Berlin A."/>
            <person name="Chapman S.B."/>
            <person name="Chen Z."/>
            <person name="Freedman E."/>
            <person name="Gellesch M."/>
            <person name="Goldberg J."/>
            <person name="Griggs A."/>
            <person name="Gujja S."/>
            <person name="Heilman E."/>
            <person name="Heiman D."/>
            <person name="Howarth C."/>
            <person name="Mehta T."/>
            <person name="Neiman D."/>
            <person name="Pearson M."/>
            <person name="Roberts A."/>
            <person name="Saif S."/>
            <person name="Shea T."/>
            <person name="Shenoy N."/>
            <person name="Sisk P."/>
            <person name="Stolte C."/>
            <person name="Sykes S."/>
            <person name="White J."/>
            <person name="Yandava C."/>
            <person name="Haas B."/>
            <person name="Nusbaum C."/>
            <person name="Birren B."/>
        </authorList>
    </citation>
    <scope>NUCLEOTIDE SEQUENCE [LARGE SCALE GENOMIC DNA]</scope>
    <source>
        <strain evidence="13">ATCC 50818</strain>
    </source>
</reference>
<feature type="binding site" evidence="7 9">
    <location>
        <position position="123"/>
    </location>
    <ligand>
        <name>ATP</name>
        <dbReference type="ChEBI" id="CHEBI:30616"/>
    </ligand>
</feature>
<dbReference type="InterPro" id="IPR017441">
    <property type="entry name" value="Protein_kinase_ATP_BS"/>
</dbReference>
<dbReference type="InterPro" id="IPR008271">
    <property type="entry name" value="Ser/Thr_kinase_AS"/>
</dbReference>
<dbReference type="PANTHER" id="PTHR24350">
    <property type="entry name" value="SERINE/THREONINE-PROTEIN KINASE IAL-RELATED"/>
    <property type="match status" value="1"/>
</dbReference>
<dbReference type="PROSITE" id="PS50011">
    <property type="entry name" value="PROTEIN_KINASE_DOM"/>
    <property type="match status" value="1"/>
</dbReference>
<dbReference type="SUPFAM" id="SSF56112">
    <property type="entry name" value="Protein kinase-like (PK-like)"/>
    <property type="match status" value="1"/>
</dbReference>
<dbReference type="STRING" id="946362.F2U4E4"/>
<feature type="active site" description="Proton acceptor" evidence="6">
    <location>
        <position position="221"/>
    </location>
</feature>
<dbReference type="Pfam" id="PF00069">
    <property type="entry name" value="Pkinase"/>
    <property type="match status" value="1"/>
</dbReference>
<dbReference type="PROSITE" id="PS00107">
    <property type="entry name" value="PROTEIN_KINASE_ATP"/>
    <property type="match status" value="1"/>
</dbReference>
<gene>
    <name evidence="13" type="ORF">PTSG_03159</name>
</gene>
<evidence type="ECO:0000256" key="4">
    <source>
        <dbReference type="ARBA" id="ARBA00022777"/>
    </source>
</evidence>
<protein>
    <submittedName>
        <fullName evidence="13">CAMK protein kinase</fullName>
    </submittedName>
</protein>
<evidence type="ECO:0000256" key="8">
    <source>
        <dbReference type="PIRSR" id="PIRSR630616-3"/>
    </source>
</evidence>
<dbReference type="PROSITE" id="PS00108">
    <property type="entry name" value="PROTEIN_KINASE_ST"/>
    <property type="match status" value="1"/>
</dbReference>
<dbReference type="GO" id="GO:0005524">
    <property type="term" value="F:ATP binding"/>
    <property type="evidence" value="ECO:0007669"/>
    <property type="project" value="UniProtKB-UniRule"/>
</dbReference>
<feature type="region of interest" description="Disordered" evidence="11">
    <location>
        <begin position="1"/>
        <end position="29"/>
    </location>
</feature>
<evidence type="ECO:0000256" key="3">
    <source>
        <dbReference type="ARBA" id="ARBA00022741"/>
    </source>
</evidence>
<sequence>MSSMDCGPDASSATRDVHPGNEAATPVQAAVGEAVAVEAAAVDGAEQAQEQQPEQQQQQQQPAGQLETMHAKANTLDLHSFIAQLPRDPIQAHFEVAEHVGKGSHGTVFRAKHRLSGTPVAIKEVTLTHGARPREVEHLHQEIYYHSLCNHPHIVTLYTVYVNECHSGTVYYFVMELLTGGELFDRLRSARRFTEADASRVTRNITTALQYMHRRGIAHRDLKPENIMLSHKGCDPWDLKIIDFGYARTGPMTTPLGSGFYISPEIIHAYQSRMAYRFVPGRPAPFTYHTQTDMWTLGVIVFVLLTGRPPFKRGQRRWWEDATLRSSILGTRYRFKQEENVSREAQDLVGSLLRVDPKERFTAEEVLLHPWVVGSPELAARHLASPRKLREEEAADLFQQVREDIHQAREQVDHLQQADATKVAKASGSRMRARMERRRKQQREQNDAGSKHAKQGNVPAPPQQQQQQQPPQQQQEP</sequence>
<evidence type="ECO:0000256" key="11">
    <source>
        <dbReference type="SAM" id="MobiDB-lite"/>
    </source>
</evidence>
<dbReference type="Gene3D" id="1.10.510.10">
    <property type="entry name" value="Transferase(Phosphotransferase) domain 1"/>
    <property type="match status" value="1"/>
</dbReference>
<evidence type="ECO:0000256" key="9">
    <source>
        <dbReference type="PROSITE-ProRule" id="PRU10141"/>
    </source>
</evidence>
<dbReference type="InterPro" id="IPR011009">
    <property type="entry name" value="Kinase-like_dom_sf"/>
</dbReference>
<organism evidence="14">
    <name type="scientific">Salpingoeca rosetta (strain ATCC 50818 / BSB-021)</name>
    <dbReference type="NCBI Taxonomy" id="946362"/>
    <lineage>
        <taxon>Eukaryota</taxon>
        <taxon>Choanoflagellata</taxon>
        <taxon>Craspedida</taxon>
        <taxon>Salpingoecidae</taxon>
        <taxon>Salpingoeca</taxon>
    </lineage>
</organism>
<comment type="similarity">
    <text evidence="10">Belongs to the protein kinase superfamily.</text>
</comment>
<feature type="compositionally biased region" description="Low complexity" evidence="11">
    <location>
        <begin position="41"/>
        <end position="65"/>
    </location>
</feature>
<feature type="region of interest" description="Disordered" evidence="11">
    <location>
        <begin position="414"/>
        <end position="477"/>
    </location>
</feature>
<feature type="compositionally biased region" description="Basic residues" evidence="11">
    <location>
        <begin position="431"/>
        <end position="441"/>
    </location>
</feature>
<feature type="binding site" evidence="7">
    <location>
        <begin position="225"/>
        <end position="226"/>
    </location>
    <ligand>
        <name>ATP</name>
        <dbReference type="ChEBI" id="CHEBI:30616"/>
    </ligand>
</feature>
<keyword evidence="14" id="KW-1185">Reference proteome</keyword>
<dbReference type="RefSeq" id="XP_004995746.1">
    <property type="nucleotide sequence ID" value="XM_004995689.1"/>
</dbReference>
<dbReference type="eggNOG" id="KOG0604">
    <property type="taxonomic scope" value="Eukaryota"/>
</dbReference>
<proteinExistence type="inferred from homology"/>
<feature type="cross-link" description="Glycyl lysine isopeptide (Lys-Gly) (interchain with G-Cter in SUMO2)" evidence="8">
    <location>
        <position position="223"/>
    </location>
</feature>
<dbReference type="FunFam" id="1.10.510.10:FF:000571">
    <property type="entry name" value="Maternal embryonic leucine zipper kinase"/>
    <property type="match status" value="1"/>
</dbReference>
<evidence type="ECO:0000256" key="2">
    <source>
        <dbReference type="ARBA" id="ARBA00022679"/>
    </source>
</evidence>
<dbReference type="GO" id="GO:0004674">
    <property type="term" value="F:protein serine/threonine kinase activity"/>
    <property type="evidence" value="ECO:0007669"/>
    <property type="project" value="UniProtKB-KW"/>
</dbReference>
<evidence type="ECO:0000256" key="1">
    <source>
        <dbReference type="ARBA" id="ARBA00022527"/>
    </source>
</evidence>
<keyword evidence="4 13" id="KW-0418">Kinase</keyword>